<keyword evidence="1" id="KW-1133">Transmembrane helix</keyword>
<dbReference type="CDD" id="cd03386">
    <property type="entry name" value="PAP2_Aur1_like"/>
    <property type="match status" value="1"/>
</dbReference>
<dbReference type="GO" id="GO:0016020">
    <property type="term" value="C:membrane"/>
    <property type="evidence" value="ECO:0007669"/>
    <property type="project" value="UniProtKB-SubCell"/>
</dbReference>
<keyword evidence="1" id="KW-0472">Membrane</keyword>
<evidence type="ECO:0000313" key="4">
    <source>
        <dbReference type="Proteomes" id="UP000272778"/>
    </source>
</evidence>
<dbReference type="EMBL" id="RQIS01000009">
    <property type="protein sequence ID" value="RQH05830.1"/>
    <property type="molecule type" value="Genomic_DNA"/>
</dbReference>
<name>A0A3N6PUI8_9BURK</name>
<dbReference type="Pfam" id="PF14378">
    <property type="entry name" value="PAP2_3"/>
    <property type="match status" value="1"/>
</dbReference>
<accession>A0A3N6PUI8</accession>
<dbReference type="Proteomes" id="UP000272778">
    <property type="component" value="Unassembled WGS sequence"/>
</dbReference>
<gene>
    <name evidence="3" type="ORF">D1Y85_13490</name>
</gene>
<comment type="caution">
    <text evidence="3">The sequence shown here is derived from an EMBL/GenBank/DDBJ whole genome shotgun (WGS) entry which is preliminary data.</text>
</comment>
<dbReference type="InterPro" id="IPR036938">
    <property type="entry name" value="PAP2/HPO_sf"/>
</dbReference>
<protein>
    <submittedName>
        <fullName evidence="3">Inositol phosphorylceramide synthase</fullName>
    </submittedName>
</protein>
<feature type="transmembrane region" description="Helical" evidence="1">
    <location>
        <begin position="42"/>
        <end position="61"/>
    </location>
</feature>
<dbReference type="AlphaFoldDB" id="A0A3N6PUI8"/>
<proteinExistence type="predicted"/>
<feature type="domain" description="Inositolphosphotransferase Aur1/Ipt1" evidence="2">
    <location>
        <begin position="45"/>
        <end position="180"/>
    </location>
</feature>
<organism evidence="3 4">
    <name type="scientific">Paraburkholderia dinghuensis</name>
    <dbReference type="NCBI Taxonomy" id="2305225"/>
    <lineage>
        <taxon>Bacteria</taxon>
        <taxon>Pseudomonadati</taxon>
        <taxon>Pseudomonadota</taxon>
        <taxon>Betaproteobacteria</taxon>
        <taxon>Burkholderiales</taxon>
        <taxon>Burkholderiaceae</taxon>
        <taxon>Paraburkholderia</taxon>
    </lineage>
</organism>
<sequence>MTMMLAGWGTVGLCYAVGRITSGVPHILHENTLDLLVPFDASAIWLYLSFFILVPAAYLCAAPERLRPVTRAMQLSAVVAATVFVAWPTTLVYPTSPSGTASAIVLTLLTRFDSPQNCLPSLHGALTLLCVVALWQRDRPWRSAFVVVWGLAVMWSIVAARRHLSIDLGAGVLLGAVCACLVTRRAGATGTQSEFDNSPEFHP</sequence>
<feature type="transmembrane region" description="Helical" evidence="1">
    <location>
        <begin position="73"/>
        <end position="94"/>
    </location>
</feature>
<evidence type="ECO:0000259" key="2">
    <source>
        <dbReference type="Pfam" id="PF14378"/>
    </source>
</evidence>
<keyword evidence="4" id="KW-1185">Reference proteome</keyword>
<dbReference type="SUPFAM" id="SSF48317">
    <property type="entry name" value="Acid phosphatase/Vanadium-dependent haloperoxidase"/>
    <property type="match status" value="1"/>
</dbReference>
<feature type="transmembrane region" description="Helical" evidence="1">
    <location>
        <begin position="114"/>
        <end position="134"/>
    </location>
</feature>
<keyword evidence="1" id="KW-0812">Transmembrane</keyword>
<evidence type="ECO:0000313" key="3">
    <source>
        <dbReference type="EMBL" id="RQH05830.1"/>
    </source>
</evidence>
<dbReference type="OrthoDB" id="195787at2"/>
<dbReference type="InterPro" id="IPR026841">
    <property type="entry name" value="Aur1/Ipt1"/>
</dbReference>
<dbReference type="Gene3D" id="1.20.144.10">
    <property type="entry name" value="Phosphatidic acid phosphatase type 2/haloperoxidase"/>
    <property type="match status" value="1"/>
</dbReference>
<feature type="transmembrane region" description="Helical" evidence="1">
    <location>
        <begin position="141"/>
        <end position="158"/>
    </location>
</feature>
<evidence type="ECO:0000256" key="1">
    <source>
        <dbReference type="SAM" id="Phobius"/>
    </source>
</evidence>
<feature type="transmembrane region" description="Helical" evidence="1">
    <location>
        <begin position="164"/>
        <end position="183"/>
    </location>
</feature>
<reference evidence="3 4" key="1">
    <citation type="submission" date="2018-11" db="EMBL/GenBank/DDBJ databases">
        <title>Paraburkholderia sp. DHOA04, isolated from soil.</title>
        <authorList>
            <person name="Gao Z.-H."/>
            <person name="Qiu L.-H."/>
            <person name="Fu J.-C."/>
        </authorList>
    </citation>
    <scope>NUCLEOTIDE SEQUENCE [LARGE SCALE GENOMIC DNA]</scope>
    <source>
        <strain evidence="3 4">DHOA04</strain>
    </source>
</reference>